<protein>
    <submittedName>
        <fullName evidence="6">TetR/AcrR family transcriptional regulator</fullName>
    </submittedName>
</protein>
<dbReference type="Proteomes" id="UP001274321">
    <property type="component" value="Unassembled WGS sequence"/>
</dbReference>
<name>A0ABU4RLE9_9HYPH</name>
<reference evidence="6 7" key="1">
    <citation type="submission" date="2023-11" db="EMBL/GenBank/DDBJ databases">
        <authorList>
            <person name="Bao R."/>
        </authorList>
    </citation>
    <scope>NUCLEOTIDE SEQUENCE [LARGE SCALE GENOMIC DNA]</scope>
    <source>
        <strain evidence="6 7">PJ23</strain>
    </source>
</reference>
<dbReference type="PANTHER" id="PTHR47506:SF1">
    <property type="entry name" value="HTH-TYPE TRANSCRIPTIONAL REGULATOR YJDC"/>
    <property type="match status" value="1"/>
</dbReference>
<evidence type="ECO:0000313" key="7">
    <source>
        <dbReference type="Proteomes" id="UP001274321"/>
    </source>
</evidence>
<organism evidence="6 7">
    <name type="scientific">Terrihabitans rhizophilus</name>
    <dbReference type="NCBI Taxonomy" id="3092662"/>
    <lineage>
        <taxon>Bacteria</taxon>
        <taxon>Pseudomonadati</taxon>
        <taxon>Pseudomonadota</taxon>
        <taxon>Alphaproteobacteria</taxon>
        <taxon>Hyphomicrobiales</taxon>
        <taxon>Terrihabitans</taxon>
    </lineage>
</organism>
<dbReference type="Gene3D" id="1.10.10.60">
    <property type="entry name" value="Homeodomain-like"/>
    <property type="match status" value="1"/>
</dbReference>
<evidence type="ECO:0000313" key="6">
    <source>
        <dbReference type="EMBL" id="MDX6804565.1"/>
    </source>
</evidence>
<dbReference type="Gene3D" id="1.10.357.10">
    <property type="entry name" value="Tetracycline Repressor, domain 2"/>
    <property type="match status" value="1"/>
</dbReference>
<dbReference type="EMBL" id="JAXAFJ010000001">
    <property type="protein sequence ID" value="MDX6804565.1"/>
    <property type="molecule type" value="Genomic_DNA"/>
</dbReference>
<evidence type="ECO:0000256" key="2">
    <source>
        <dbReference type="ARBA" id="ARBA00023125"/>
    </source>
</evidence>
<dbReference type="Pfam" id="PF00440">
    <property type="entry name" value="TetR_N"/>
    <property type="match status" value="1"/>
</dbReference>
<dbReference type="SUPFAM" id="SSF46689">
    <property type="entry name" value="Homeodomain-like"/>
    <property type="match status" value="1"/>
</dbReference>
<feature type="DNA-binding region" description="H-T-H motif" evidence="4">
    <location>
        <begin position="31"/>
        <end position="50"/>
    </location>
</feature>
<keyword evidence="3" id="KW-0804">Transcription</keyword>
<evidence type="ECO:0000259" key="5">
    <source>
        <dbReference type="PROSITE" id="PS50977"/>
    </source>
</evidence>
<dbReference type="RefSeq" id="WP_319842691.1">
    <property type="nucleotide sequence ID" value="NZ_JAXAFJ010000001.1"/>
</dbReference>
<dbReference type="PANTHER" id="PTHR47506">
    <property type="entry name" value="TRANSCRIPTIONAL REGULATORY PROTEIN"/>
    <property type="match status" value="1"/>
</dbReference>
<keyword evidence="2 4" id="KW-0238">DNA-binding</keyword>
<dbReference type="SUPFAM" id="SSF48498">
    <property type="entry name" value="Tetracyclin repressor-like, C-terminal domain"/>
    <property type="match status" value="1"/>
</dbReference>
<dbReference type="PROSITE" id="PS50977">
    <property type="entry name" value="HTH_TETR_2"/>
    <property type="match status" value="1"/>
</dbReference>
<keyword evidence="7" id="KW-1185">Reference proteome</keyword>
<sequence>MTIGRPRGFDTDEALDRAQSVFCRLGYDAASVSELTKSMGINSPSLYAAFGNKEGLFRAVMDRYMLQRVQYLEAALEASTACEAVQRILAIAARLYSEEKNGASCLVMRGGATYGCTTVADDLSSRRERVETALRERFRQAVVDGDLSSHADPVALARYVMAVLTGMAVQADEGAGREDLEQIAAFAMGGFPAAGERT</sequence>
<gene>
    <name evidence="6" type="ORF">SCD90_00685</name>
</gene>
<keyword evidence="1" id="KW-0805">Transcription regulation</keyword>
<dbReference type="InterPro" id="IPR036271">
    <property type="entry name" value="Tet_transcr_reg_TetR-rel_C_sf"/>
</dbReference>
<accession>A0ABU4RLE9</accession>
<proteinExistence type="predicted"/>
<comment type="caution">
    <text evidence="6">The sequence shown here is derived from an EMBL/GenBank/DDBJ whole genome shotgun (WGS) entry which is preliminary data.</text>
</comment>
<dbReference type="InterPro" id="IPR001647">
    <property type="entry name" value="HTH_TetR"/>
</dbReference>
<dbReference type="InterPro" id="IPR009057">
    <property type="entry name" value="Homeodomain-like_sf"/>
</dbReference>
<dbReference type="InterPro" id="IPR023772">
    <property type="entry name" value="DNA-bd_HTH_TetR-type_CS"/>
</dbReference>
<dbReference type="PROSITE" id="PS01081">
    <property type="entry name" value="HTH_TETR_1"/>
    <property type="match status" value="1"/>
</dbReference>
<evidence type="ECO:0000256" key="1">
    <source>
        <dbReference type="ARBA" id="ARBA00023015"/>
    </source>
</evidence>
<evidence type="ECO:0000256" key="4">
    <source>
        <dbReference type="PROSITE-ProRule" id="PRU00335"/>
    </source>
</evidence>
<feature type="domain" description="HTH tetR-type" evidence="5">
    <location>
        <begin position="8"/>
        <end position="68"/>
    </location>
</feature>
<evidence type="ECO:0000256" key="3">
    <source>
        <dbReference type="ARBA" id="ARBA00023163"/>
    </source>
</evidence>